<dbReference type="EMBL" id="QUAH01000002">
    <property type="protein sequence ID" value="RFT16773.1"/>
    <property type="molecule type" value="Genomic_DNA"/>
</dbReference>
<proteinExistence type="predicted"/>
<name>A0A3E2BPS5_9BACT</name>
<dbReference type="InterPro" id="IPR011042">
    <property type="entry name" value="6-blade_b-propeller_TolB-like"/>
</dbReference>
<sequence>MKEGGSQEIKNPRPQFQGQEVLRVPMGTGQTELGVITPEEANPEGPMSFVVSAEGEIYVLDQVNSRVQVFKDGRREKTIPIPGAVFSDLELLPGGHVALLDNVVDRVIVIVEESGRVIRKISLVREGIPEPGAITGIYFRHEGKWPGLLAQMDSRSILLAGPDGGPLAELMNFPGLLDWSGQHLLKVEMEGEKKASVLKSDEKFQNWTRYRAAFRLPLGRIYGVWEDKYESLYLAANCFDSKKETNEVIIFEPGGRELARIQLFVSGAPHEINNPVRVTPEGVIYQLAIDGQEVVIRKYND</sequence>
<dbReference type="Proteomes" id="UP000257323">
    <property type="component" value="Unassembled WGS sequence"/>
</dbReference>
<evidence type="ECO:0000313" key="1">
    <source>
        <dbReference type="EMBL" id="RFT16773.1"/>
    </source>
</evidence>
<comment type="caution">
    <text evidence="1">The sequence shown here is derived from an EMBL/GenBank/DDBJ whole genome shotgun (WGS) entry which is preliminary data.</text>
</comment>
<reference evidence="1 2" key="1">
    <citation type="submission" date="2018-08" db="EMBL/GenBank/DDBJ databases">
        <title>Genome analysis of the thermophilic bacterium of the candidate phylum Aminicenantes from deep subsurface aquifer revealed its physiology and ecological role.</title>
        <authorList>
            <person name="Kadnikov V.V."/>
            <person name="Mardanov A.V."/>
            <person name="Beletsky A.V."/>
            <person name="Karnachuk O.V."/>
            <person name="Ravin N.V."/>
        </authorList>
    </citation>
    <scope>NUCLEOTIDE SEQUENCE [LARGE SCALE GENOMIC DNA]</scope>
    <source>
        <strain evidence="1">BY38</strain>
    </source>
</reference>
<dbReference type="AlphaFoldDB" id="A0A3E2BPS5"/>
<dbReference type="SUPFAM" id="SSF101898">
    <property type="entry name" value="NHL repeat"/>
    <property type="match status" value="1"/>
</dbReference>
<gene>
    <name evidence="1" type="ORF">OP8BY_1386</name>
</gene>
<dbReference type="Gene3D" id="2.120.10.30">
    <property type="entry name" value="TolB, C-terminal domain"/>
    <property type="match status" value="1"/>
</dbReference>
<accession>A0A3E2BPS5</accession>
<protein>
    <submittedName>
        <fullName evidence="1">Uncharacterized protein</fullName>
    </submittedName>
</protein>
<organism evidence="1 2">
    <name type="scientific">Candidatus Saccharicenans subterraneus</name>
    <dbReference type="NCBI Taxonomy" id="2508984"/>
    <lineage>
        <taxon>Bacteria</taxon>
        <taxon>Candidatus Aminicenantota</taxon>
        <taxon>Candidatus Aminicenantia</taxon>
        <taxon>Candidatus Aminicenantales</taxon>
        <taxon>Candidatus Saccharicenantaceae</taxon>
        <taxon>Candidatus Saccharicenans</taxon>
    </lineage>
</organism>
<evidence type="ECO:0000313" key="2">
    <source>
        <dbReference type="Proteomes" id="UP000257323"/>
    </source>
</evidence>